<reference evidence="1" key="1">
    <citation type="submission" date="2022-10" db="EMBL/GenBank/DDBJ databases">
        <title>The complete genomes of actinobacterial strains from the NBC collection.</title>
        <authorList>
            <person name="Joergensen T.S."/>
            <person name="Alvarez Arevalo M."/>
            <person name="Sterndorff E.B."/>
            <person name="Faurdal D."/>
            <person name="Vuksanovic O."/>
            <person name="Mourched A.-S."/>
            <person name="Charusanti P."/>
            <person name="Shaw S."/>
            <person name="Blin K."/>
            <person name="Weber T."/>
        </authorList>
    </citation>
    <scope>NUCLEOTIDE SEQUENCE</scope>
    <source>
        <strain evidence="1">NBC_00222</strain>
    </source>
</reference>
<dbReference type="RefSeq" id="WP_328957412.1">
    <property type="nucleotide sequence ID" value="NZ_CP108110.1"/>
</dbReference>
<evidence type="ECO:0000313" key="1">
    <source>
        <dbReference type="EMBL" id="WUQ86824.1"/>
    </source>
</evidence>
<dbReference type="InterPro" id="IPR045684">
    <property type="entry name" value="DUF6191"/>
</dbReference>
<dbReference type="EMBL" id="CP108110">
    <property type="protein sequence ID" value="WUQ86824.1"/>
    <property type="molecule type" value="Genomic_DNA"/>
</dbReference>
<dbReference type="Pfam" id="PF19690">
    <property type="entry name" value="DUF6191"/>
    <property type="match status" value="1"/>
</dbReference>
<name>A0ABZ1U9D9_9ACTN</name>
<proteinExistence type="predicted"/>
<protein>
    <submittedName>
        <fullName evidence="1">DUF6191 domain-containing protein</fullName>
    </submittedName>
</protein>
<keyword evidence="2" id="KW-1185">Reference proteome</keyword>
<organism evidence="1 2">
    <name type="scientific">Kitasatospora purpeofusca</name>
    <dbReference type="NCBI Taxonomy" id="67352"/>
    <lineage>
        <taxon>Bacteria</taxon>
        <taxon>Bacillati</taxon>
        <taxon>Actinomycetota</taxon>
        <taxon>Actinomycetes</taxon>
        <taxon>Kitasatosporales</taxon>
        <taxon>Streptomycetaceae</taxon>
        <taxon>Kitasatospora</taxon>
    </lineage>
</organism>
<accession>A0ABZ1U9D9</accession>
<dbReference type="Proteomes" id="UP001432222">
    <property type="component" value="Chromosome"/>
</dbReference>
<evidence type="ECO:0000313" key="2">
    <source>
        <dbReference type="Proteomes" id="UP001432222"/>
    </source>
</evidence>
<sequence>MTVVSMVVMLAAALVTGLVALAAVVSNRRNGGPEAGSGSSGGLGMSVFEELHALFHAGKRVQIEQRQARLVLRDDDHATAPPGHGIDLDAGTAVVIRKRVEGEAAGDPSGGRARH</sequence>
<gene>
    <name evidence="1" type="ORF">OHA16_30000</name>
</gene>